<evidence type="ECO:0000313" key="3">
    <source>
        <dbReference type="EMBL" id="CAN95425.1"/>
    </source>
</evidence>
<keyword evidence="4" id="KW-1185">Reference proteome</keyword>
<sequence length="429" mass="44209">MRQTYWTGLAACAALSTALGCNAIWGIPDGEASGDSATGGAGSSGSSGGAGATASAGSGAGGGGAAGGPSAECPFEPFTGRAPGACQAADGDHDYLSDPENCCVPGRSCLGGACEEGRCLPVVLATADDEEHEAIGLVVDGDGDDGRVLWASGYGSTIFATEKAASGSTEPLVVLDSLATMLARSESSLLITDETEPDVYRMPLTGNVTVSTVASAQGAAGYRRPVAGGGWVYWSTGVIEDPEQDPDARDVPKRIWAARADATDQTGLPVFDRDTYVGGLALDATHLYWTELPPGGTHSTVRRMALGEPGQTEIVASIPIHDGDLPGDIAVGERIFWISGYAIYAANKDGTGAGTLVATDFPTRLLADSTFVYWYSREEQLQRVRTSGGAPEPLADSADIRDLAQDCGALYWTTWATDERPASVIKLAK</sequence>
<dbReference type="RefSeq" id="WP_012237893.1">
    <property type="nucleotide sequence ID" value="NC_010162.1"/>
</dbReference>
<protein>
    <recommendedName>
        <fullName evidence="5">Secreted protein</fullName>
    </recommendedName>
</protein>
<evidence type="ECO:0000256" key="2">
    <source>
        <dbReference type="SAM" id="SignalP"/>
    </source>
</evidence>
<feature type="region of interest" description="Disordered" evidence="1">
    <location>
        <begin position="33"/>
        <end position="69"/>
    </location>
</feature>
<feature type="chain" id="PRO_5002738546" description="Secreted protein" evidence="2">
    <location>
        <begin position="24"/>
        <end position="429"/>
    </location>
</feature>
<dbReference type="HOGENOM" id="CLU_700006_0_0_7"/>
<dbReference type="SUPFAM" id="SSF63825">
    <property type="entry name" value="YWTD domain"/>
    <property type="match status" value="2"/>
</dbReference>
<dbReference type="InterPro" id="IPR011042">
    <property type="entry name" value="6-blade_b-propeller_TolB-like"/>
</dbReference>
<dbReference type="PROSITE" id="PS51257">
    <property type="entry name" value="PROKAR_LIPOPROTEIN"/>
    <property type="match status" value="1"/>
</dbReference>
<evidence type="ECO:0000313" key="4">
    <source>
        <dbReference type="Proteomes" id="UP000002139"/>
    </source>
</evidence>
<gene>
    <name evidence="3" type="ordered locus">sce5262</name>
</gene>
<organism evidence="3 4">
    <name type="scientific">Sorangium cellulosum (strain So ce56)</name>
    <name type="common">Polyangium cellulosum (strain So ce56)</name>
    <dbReference type="NCBI Taxonomy" id="448385"/>
    <lineage>
        <taxon>Bacteria</taxon>
        <taxon>Pseudomonadati</taxon>
        <taxon>Myxococcota</taxon>
        <taxon>Polyangia</taxon>
        <taxon>Polyangiales</taxon>
        <taxon>Polyangiaceae</taxon>
        <taxon>Sorangium</taxon>
    </lineage>
</organism>
<dbReference type="OrthoDB" id="5496923at2"/>
<keyword evidence="2" id="KW-0732">Signal</keyword>
<feature type="compositionally biased region" description="Gly residues" evidence="1">
    <location>
        <begin position="58"/>
        <end position="67"/>
    </location>
</feature>
<evidence type="ECO:0008006" key="5">
    <source>
        <dbReference type="Google" id="ProtNLM"/>
    </source>
</evidence>
<dbReference type="AlphaFoldDB" id="A9FSR3"/>
<name>A9FSR3_SORC5</name>
<evidence type="ECO:0000256" key="1">
    <source>
        <dbReference type="SAM" id="MobiDB-lite"/>
    </source>
</evidence>
<feature type="signal peptide" evidence="2">
    <location>
        <begin position="1"/>
        <end position="23"/>
    </location>
</feature>
<dbReference type="BioCyc" id="SCEL448385:SCE_RS27005-MONOMER"/>
<dbReference type="EMBL" id="AM746676">
    <property type="protein sequence ID" value="CAN95425.1"/>
    <property type="molecule type" value="Genomic_DNA"/>
</dbReference>
<accession>A9FSR3</accession>
<proteinExistence type="predicted"/>
<dbReference type="eggNOG" id="COG3391">
    <property type="taxonomic scope" value="Bacteria"/>
</dbReference>
<reference evidence="3 4" key="1">
    <citation type="journal article" date="2007" name="Nat. Biotechnol.">
        <title>Complete genome sequence of the myxobacterium Sorangium cellulosum.</title>
        <authorList>
            <person name="Schneiker S."/>
            <person name="Perlova O."/>
            <person name="Kaiser O."/>
            <person name="Gerth K."/>
            <person name="Alici A."/>
            <person name="Altmeyer M.O."/>
            <person name="Bartels D."/>
            <person name="Bekel T."/>
            <person name="Beyer S."/>
            <person name="Bode E."/>
            <person name="Bode H.B."/>
            <person name="Bolten C.J."/>
            <person name="Choudhuri J.V."/>
            <person name="Doss S."/>
            <person name="Elnakady Y.A."/>
            <person name="Frank B."/>
            <person name="Gaigalat L."/>
            <person name="Goesmann A."/>
            <person name="Groeger C."/>
            <person name="Gross F."/>
            <person name="Jelsbak L."/>
            <person name="Jelsbak L."/>
            <person name="Kalinowski J."/>
            <person name="Kegler C."/>
            <person name="Knauber T."/>
            <person name="Konietzny S."/>
            <person name="Kopp M."/>
            <person name="Krause L."/>
            <person name="Krug D."/>
            <person name="Linke B."/>
            <person name="Mahmud T."/>
            <person name="Martinez-Arias R."/>
            <person name="McHardy A.C."/>
            <person name="Merai M."/>
            <person name="Meyer F."/>
            <person name="Mormann S."/>
            <person name="Munoz-Dorado J."/>
            <person name="Perez J."/>
            <person name="Pradella S."/>
            <person name="Rachid S."/>
            <person name="Raddatz G."/>
            <person name="Rosenau F."/>
            <person name="Rueckert C."/>
            <person name="Sasse F."/>
            <person name="Scharfe M."/>
            <person name="Schuster S.C."/>
            <person name="Suen G."/>
            <person name="Treuner-Lange A."/>
            <person name="Velicer G.J."/>
            <person name="Vorholter F.-J."/>
            <person name="Weissman K.J."/>
            <person name="Welch R.D."/>
            <person name="Wenzel S.C."/>
            <person name="Whitworth D.E."/>
            <person name="Wilhelm S."/>
            <person name="Wittmann C."/>
            <person name="Bloecker H."/>
            <person name="Puehler A."/>
            <person name="Mueller R."/>
        </authorList>
    </citation>
    <scope>NUCLEOTIDE SEQUENCE [LARGE SCALE GENOMIC DNA]</scope>
    <source>
        <strain evidence="4">So ce56</strain>
    </source>
</reference>
<dbReference type="Proteomes" id="UP000002139">
    <property type="component" value="Chromosome"/>
</dbReference>
<feature type="compositionally biased region" description="Gly residues" evidence="1">
    <location>
        <begin position="37"/>
        <end position="51"/>
    </location>
</feature>
<dbReference type="KEGG" id="scl:sce5262"/>
<dbReference type="Gene3D" id="2.120.10.30">
    <property type="entry name" value="TolB, C-terminal domain"/>
    <property type="match status" value="1"/>
</dbReference>